<proteinExistence type="inferred from homology"/>
<dbReference type="Gene3D" id="3.40.50.300">
    <property type="entry name" value="P-loop containing nucleotide triphosphate hydrolases"/>
    <property type="match status" value="1"/>
</dbReference>
<dbReference type="NCBIfam" id="TIGR00362">
    <property type="entry name" value="DnaA"/>
    <property type="match status" value="1"/>
</dbReference>
<evidence type="ECO:0000256" key="5">
    <source>
        <dbReference type="ARBA" id="ARBA00022840"/>
    </source>
</evidence>
<accession>A0A2M6XCR9</accession>
<evidence type="ECO:0000256" key="8">
    <source>
        <dbReference type="HAMAP-Rule" id="MF_00377"/>
    </source>
</evidence>
<evidence type="ECO:0000259" key="13">
    <source>
        <dbReference type="SMART" id="SM00760"/>
    </source>
</evidence>
<dbReference type="Gene3D" id="1.10.8.60">
    <property type="match status" value="1"/>
</dbReference>
<dbReference type="InterPro" id="IPR024633">
    <property type="entry name" value="DnaA_N_dom"/>
</dbReference>
<feature type="region of interest" description="Domain III, AAA+ region" evidence="8">
    <location>
        <begin position="109"/>
        <end position="325"/>
    </location>
</feature>
<dbReference type="InterPro" id="IPR001957">
    <property type="entry name" value="Chromosome_initiator_DnaA"/>
</dbReference>
<keyword evidence="7 8" id="KW-0238">DNA-binding</keyword>
<dbReference type="GO" id="GO:0005886">
    <property type="term" value="C:plasma membrane"/>
    <property type="evidence" value="ECO:0007669"/>
    <property type="project" value="TreeGrafter"/>
</dbReference>
<evidence type="ECO:0000256" key="7">
    <source>
        <dbReference type="ARBA" id="ARBA00023125"/>
    </source>
</evidence>
<dbReference type="InterPro" id="IPR018312">
    <property type="entry name" value="Chromosome_initiator_DnaA_CS"/>
</dbReference>
<dbReference type="AlphaFoldDB" id="A0A2M6XCR9"/>
<feature type="binding site" evidence="8">
    <location>
        <position position="157"/>
    </location>
    <ligand>
        <name>ATP</name>
        <dbReference type="ChEBI" id="CHEBI:30616"/>
    </ligand>
</feature>
<comment type="function">
    <text evidence="8 10">Plays an essential role in the initiation and regulation of chromosomal replication. ATP-DnaA binds to the origin of replication (oriC) to initiate formation of the DNA replication initiation complex once per cell cycle. Binds the DnaA box (a 9 base pair repeat at the origin) and separates the double-stranded (ds)DNA. Forms a right-handed helical filament on oriC DNA; dsDNA binds to the exterior of the filament while single-stranded (ss)DNA is stabiized in the filament's interior. The ATP-DnaA-oriC complex binds and stabilizes one strand of the AT-rich DNA unwinding element (DUE), permitting loading of DNA polymerase. After initiation quickly degrades to an ADP-DnaA complex that is not apt for DNA replication. Binds acidic phospholipids.</text>
</comment>
<reference evidence="15" key="1">
    <citation type="submission" date="2017-09" db="EMBL/GenBank/DDBJ databases">
        <title>Depth-based differentiation of microbial function through sediment-hosted aquifers and enrichment of novel symbionts in the deep terrestrial subsurface.</title>
        <authorList>
            <person name="Probst A.J."/>
            <person name="Ladd B."/>
            <person name="Jarett J.K."/>
            <person name="Geller-Mcgrath D.E."/>
            <person name="Sieber C.M.K."/>
            <person name="Emerson J.B."/>
            <person name="Anantharaman K."/>
            <person name="Thomas B.C."/>
            <person name="Malmstrom R."/>
            <person name="Stieglmeier M."/>
            <person name="Klingl A."/>
            <person name="Woyke T."/>
            <person name="Ryan C.M."/>
            <person name="Banfield J.F."/>
        </authorList>
    </citation>
    <scope>NUCLEOTIDE SEQUENCE [LARGE SCALE GENOMIC DNA]</scope>
</reference>
<dbReference type="SUPFAM" id="SSF52540">
    <property type="entry name" value="P-loop containing nucleoside triphosphate hydrolases"/>
    <property type="match status" value="1"/>
</dbReference>
<dbReference type="FunFam" id="3.40.50.300:FF:000668">
    <property type="entry name" value="Chromosomal replication initiator protein DnaA"/>
    <property type="match status" value="1"/>
</dbReference>
<comment type="caution">
    <text evidence="8">Lacks conserved residue(s) required for the propagation of feature annotation.</text>
</comment>
<dbReference type="GO" id="GO:0003688">
    <property type="term" value="F:DNA replication origin binding"/>
    <property type="evidence" value="ECO:0007669"/>
    <property type="project" value="UniProtKB-UniRule"/>
</dbReference>
<feature type="domain" description="AAA+ ATPase" evidence="12">
    <location>
        <begin position="142"/>
        <end position="276"/>
    </location>
</feature>
<dbReference type="PROSITE" id="PS01008">
    <property type="entry name" value="DNAA"/>
    <property type="match status" value="1"/>
</dbReference>
<dbReference type="Proteomes" id="UP000228996">
    <property type="component" value="Unassembled WGS sequence"/>
</dbReference>
<dbReference type="Gene3D" id="1.10.1750.10">
    <property type="match status" value="1"/>
</dbReference>
<comment type="caution">
    <text evidence="14">The sequence shown here is derived from an EMBL/GenBank/DDBJ whole genome shotgun (WGS) entry which is preliminary data.</text>
</comment>
<dbReference type="InterPro" id="IPR010921">
    <property type="entry name" value="Trp_repressor/repl_initiator"/>
</dbReference>
<keyword evidence="2 8" id="KW-0963">Cytoplasm</keyword>
<keyword evidence="4 8" id="KW-0547">Nucleotide-binding</keyword>
<dbReference type="InterPro" id="IPR020591">
    <property type="entry name" value="Chromosome_initiator_DnaA-like"/>
</dbReference>
<evidence type="ECO:0000313" key="15">
    <source>
        <dbReference type="Proteomes" id="UP000228996"/>
    </source>
</evidence>
<dbReference type="GO" id="GO:0008289">
    <property type="term" value="F:lipid binding"/>
    <property type="evidence" value="ECO:0007669"/>
    <property type="project" value="UniProtKB-KW"/>
</dbReference>
<comment type="subunit">
    <text evidence="8">Oligomerizes as a right-handed, spiral filament on DNA at oriC.</text>
</comment>
<dbReference type="InterPro" id="IPR038454">
    <property type="entry name" value="DnaA_N_sf"/>
</dbReference>
<dbReference type="SMART" id="SM00382">
    <property type="entry name" value="AAA"/>
    <property type="match status" value="1"/>
</dbReference>
<dbReference type="InterPro" id="IPR013159">
    <property type="entry name" value="DnaA_C"/>
</dbReference>
<dbReference type="GO" id="GO:0005737">
    <property type="term" value="C:cytoplasm"/>
    <property type="evidence" value="ECO:0007669"/>
    <property type="project" value="UniProtKB-SubCell"/>
</dbReference>
<evidence type="ECO:0000313" key="14">
    <source>
        <dbReference type="EMBL" id="PIU03459.1"/>
    </source>
</evidence>
<dbReference type="GO" id="GO:0006275">
    <property type="term" value="P:regulation of DNA replication"/>
    <property type="evidence" value="ECO:0007669"/>
    <property type="project" value="UniProtKB-UniRule"/>
</dbReference>
<dbReference type="CDD" id="cd06571">
    <property type="entry name" value="Bac_DnaA_C"/>
    <property type="match status" value="1"/>
</dbReference>
<feature type="binding site" evidence="8">
    <location>
        <position position="156"/>
    </location>
    <ligand>
        <name>ATP</name>
        <dbReference type="ChEBI" id="CHEBI:30616"/>
    </ligand>
</feature>
<dbReference type="Pfam" id="PF08299">
    <property type="entry name" value="Bac_DnaA_C"/>
    <property type="match status" value="1"/>
</dbReference>
<feature type="binding site" evidence="8">
    <location>
        <position position="153"/>
    </location>
    <ligand>
        <name>ATP</name>
        <dbReference type="ChEBI" id="CHEBI:30616"/>
    </ligand>
</feature>
<name>A0A2M6XCR9_9BACT</name>
<keyword evidence="6 8" id="KW-0446">Lipid-binding</keyword>
<evidence type="ECO:0000256" key="2">
    <source>
        <dbReference type="ARBA" id="ARBA00022490"/>
    </source>
</evidence>
<comment type="subcellular location">
    <subcellularLocation>
        <location evidence="8">Cytoplasm</location>
    </subcellularLocation>
</comment>
<dbReference type="GO" id="GO:0006270">
    <property type="term" value="P:DNA replication initiation"/>
    <property type="evidence" value="ECO:0007669"/>
    <property type="project" value="UniProtKB-UniRule"/>
</dbReference>
<evidence type="ECO:0000256" key="1">
    <source>
        <dbReference type="ARBA" id="ARBA00006583"/>
    </source>
</evidence>
<gene>
    <name evidence="8 14" type="primary">dnaA</name>
    <name evidence="14" type="ORF">COT44_03375</name>
</gene>
<feature type="region of interest" description="Domain IV, binds dsDNA" evidence="8">
    <location>
        <begin position="326"/>
        <end position="445"/>
    </location>
</feature>
<feature type="binding site" evidence="8">
    <location>
        <position position="155"/>
    </location>
    <ligand>
        <name>ATP</name>
        <dbReference type="ChEBI" id="CHEBI:30616"/>
    </ligand>
</feature>
<dbReference type="InterPro" id="IPR027417">
    <property type="entry name" value="P-loop_NTPase"/>
</dbReference>
<dbReference type="PANTHER" id="PTHR30050">
    <property type="entry name" value="CHROMOSOMAL REPLICATION INITIATOR PROTEIN DNAA"/>
    <property type="match status" value="1"/>
</dbReference>
<keyword evidence="3 8" id="KW-0235">DNA replication</keyword>
<sequence length="445" mass="50422">MDNNNLWQRVLEELRLSVSKPYYQTLFLQTTLISLENNVATVSCTNPYVQGMIENRYYSLLKSILDSQTKNNNSLVFVIKTITKQESKEIGPLFEKEAVRKPVFDTHTGLNPKYTFSSFVVGNSNNFAHAAAQAIIQNPGGAYNPFFIWGGVGVGKTHLMQAIGHAILEKNSDFKVLYTPSENFTNELVQALQDKNISVFKKRYRSIDVFLVDDIQFISGKEYSQEEFFHTFNALYMAGKQIVLTSDRPPSEITKVEERLISRFMGGLTVDIQAPDYETRLAILKAKRLEKNLTIDDAVLDIIAQNISSNTRELEGLLSQLVTQASSSHTELNTDFAKSFFGIQKQKTSKILQPKNVIAAVSRQFQIKTSDLTGVSRRAEFVFPRQIIMYLLRDELKIPLVKIGEMLGGRDHTTIIHGSEKIRQLFNNDASIKQQIMLIKQTLSE</sequence>
<evidence type="ECO:0000256" key="3">
    <source>
        <dbReference type="ARBA" id="ARBA00022705"/>
    </source>
</evidence>
<feature type="domain" description="Chromosomal replication initiator DnaA C-terminal" evidence="13">
    <location>
        <begin position="353"/>
        <end position="422"/>
    </location>
</feature>
<evidence type="ECO:0000256" key="9">
    <source>
        <dbReference type="NCBIfam" id="TIGR00362"/>
    </source>
</evidence>
<evidence type="ECO:0000256" key="10">
    <source>
        <dbReference type="RuleBase" id="RU000577"/>
    </source>
</evidence>
<dbReference type="PRINTS" id="PR00051">
    <property type="entry name" value="DNAA"/>
</dbReference>
<dbReference type="CDD" id="cd00009">
    <property type="entry name" value="AAA"/>
    <property type="match status" value="1"/>
</dbReference>
<dbReference type="HAMAP" id="MF_00377">
    <property type="entry name" value="DnaA_bact"/>
    <property type="match status" value="1"/>
</dbReference>
<dbReference type="SMART" id="SM00760">
    <property type="entry name" value="Bac_DnaA_C"/>
    <property type="match status" value="1"/>
</dbReference>
<protein>
    <recommendedName>
        <fullName evidence="8 9">Chromosomal replication initiator protein DnaA</fullName>
    </recommendedName>
</protein>
<dbReference type="InterPro" id="IPR003593">
    <property type="entry name" value="AAA+_ATPase"/>
</dbReference>
<evidence type="ECO:0000256" key="6">
    <source>
        <dbReference type="ARBA" id="ARBA00023121"/>
    </source>
</evidence>
<dbReference type="PANTHER" id="PTHR30050:SF2">
    <property type="entry name" value="CHROMOSOMAL REPLICATION INITIATOR PROTEIN DNAA"/>
    <property type="match status" value="1"/>
</dbReference>
<dbReference type="Pfam" id="PF00308">
    <property type="entry name" value="Bac_DnaA"/>
    <property type="match status" value="1"/>
</dbReference>
<dbReference type="Gene3D" id="3.30.300.180">
    <property type="match status" value="1"/>
</dbReference>
<dbReference type="InterPro" id="IPR013317">
    <property type="entry name" value="DnaA_dom"/>
</dbReference>
<evidence type="ECO:0000256" key="4">
    <source>
        <dbReference type="ARBA" id="ARBA00022741"/>
    </source>
</evidence>
<dbReference type="EMBL" id="PEYO01000017">
    <property type="protein sequence ID" value="PIU03459.1"/>
    <property type="molecule type" value="Genomic_DNA"/>
</dbReference>
<organism evidence="14 15">
    <name type="scientific">Candidatus Shapirobacteria bacterium CG08_land_8_20_14_0_20_39_18</name>
    <dbReference type="NCBI Taxonomy" id="1974883"/>
    <lineage>
        <taxon>Bacteria</taxon>
        <taxon>Candidatus Shapironibacteriota</taxon>
    </lineage>
</organism>
<evidence type="ECO:0000256" key="11">
    <source>
        <dbReference type="RuleBase" id="RU004227"/>
    </source>
</evidence>
<feature type="region of interest" description="Domain I, interacts with DnaA modulators" evidence="8">
    <location>
        <begin position="1"/>
        <end position="97"/>
    </location>
</feature>
<comment type="domain">
    <text evidence="8">Domain I is involved in oligomerization and binding regulators, domain II is flexibile and of varying length in different bacteria, domain III forms the AAA+ region, while domain IV binds dsDNA.</text>
</comment>
<dbReference type="SUPFAM" id="SSF48295">
    <property type="entry name" value="TrpR-like"/>
    <property type="match status" value="1"/>
</dbReference>
<evidence type="ECO:0000259" key="12">
    <source>
        <dbReference type="SMART" id="SM00382"/>
    </source>
</evidence>
<comment type="similarity">
    <text evidence="1 8 11">Belongs to the DnaA family.</text>
</comment>
<dbReference type="Pfam" id="PF11638">
    <property type="entry name" value="DnaA_N"/>
    <property type="match status" value="1"/>
</dbReference>
<dbReference type="GO" id="GO:0005524">
    <property type="term" value="F:ATP binding"/>
    <property type="evidence" value="ECO:0007669"/>
    <property type="project" value="UniProtKB-UniRule"/>
</dbReference>
<keyword evidence="5 8" id="KW-0067">ATP-binding</keyword>